<evidence type="ECO:0000256" key="1">
    <source>
        <dbReference type="SAM" id="MobiDB-lite"/>
    </source>
</evidence>
<feature type="region of interest" description="Disordered" evidence="1">
    <location>
        <begin position="1"/>
        <end position="195"/>
    </location>
</feature>
<dbReference type="STRING" id="764103.G7E9V1"/>
<feature type="compositionally biased region" description="Low complexity" evidence="1">
    <location>
        <begin position="134"/>
        <end position="145"/>
    </location>
</feature>
<evidence type="ECO:0000313" key="3">
    <source>
        <dbReference type="EMBL" id="GAA99420.1"/>
    </source>
</evidence>
<proteinExistence type="predicted"/>
<protein>
    <recommendedName>
        <fullName evidence="2">BZIP domain-containing protein</fullName>
    </recommendedName>
</protein>
<feature type="compositionally biased region" description="Polar residues" evidence="1">
    <location>
        <begin position="298"/>
        <end position="308"/>
    </location>
</feature>
<evidence type="ECO:0000313" key="4">
    <source>
        <dbReference type="Proteomes" id="UP000009131"/>
    </source>
</evidence>
<dbReference type="AlphaFoldDB" id="G7E9V1"/>
<reference evidence="3 4" key="2">
    <citation type="journal article" date="2012" name="Open Biol.">
        <title>Characteristics of nucleosomes and linker DNA regions on the genome of the basidiomycete Mixia osmundae revealed by mono- and dinucleosome mapping.</title>
        <authorList>
            <person name="Nishida H."/>
            <person name="Kondo S."/>
            <person name="Matsumoto T."/>
            <person name="Suzuki Y."/>
            <person name="Yoshikawa H."/>
            <person name="Taylor T.D."/>
            <person name="Sugiyama J."/>
        </authorList>
    </citation>
    <scope>NUCLEOTIDE SEQUENCE [LARGE SCALE GENOMIC DNA]</scope>
    <source>
        <strain evidence="4">CBS 9802 / IAM 14324 / JCM 22182 / KY 12970</strain>
    </source>
</reference>
<accession>G7E9V1</accession>
<reference evidence="3 4" key="1">
    <citation type="journal article" date="2011" name="J. Gen. Appl. Microbiol.">
        <title>Draft genome sequencing of the enigmatic basidiomycete Mixia osmundae.</title>
        <authorList>
            <person name="Nishida H."/>
            <person name="Nagatsuka Y."/>
            <person name="Sugiyama J."/>
        </authorList>
    </citation>
    <scope>NUCLEOTIDE SEQUENCE [LARGE SCALE GENOMIC DNA]</scope>
    <source>
        <strain evidence="4">CBS 9802 / IAM 14324 / JCM 22182 / KY 12970</strain>
    </source>
</reference>
<organism evidence="3 4">
    <name type="scientific">Mixia osmundae (strain CBS 9802 / IAM 14324 / JCM 22182 / KY 12970)</name>
    <dbReference type="NCBI Taxonomy" id="764103"/>
    <lineage>
        <taxon>Eukaryota</taxon>
        <taxon>Fungi</taxon>
        <taxon>Dikarya</taxon>
        <taxon>Basidiomycota</taxon>
        <taxon>Pucciniomycotina</taxon>
        <taxon>Mixiomycetes</taxon>
        <taxon>Mixiales</taxon>
        <taxon>Mixiaceae</taxon>
        <taxon>Mixia</taxon>
    </lineage>
</organism>
<feature type="domain" description="BZIP" evidence="2">
    <location>
        <begin position="185"/>
        <end position="199"/>
    </location>
</feature>
<feature type="region of interest" description="Disordered" evidence="1">
    <location>
        <begin position="358"/>
        <end position="395"/>
    </location>
</feature>
<name>G7E9V1_MIXOS</name>
<dbReference type="SUPFAM" id="SSF57959">
    <property type="entry name" value="Leucine zipper domain"/>
    <property type="match status" value="1"/>
</dbReference>
<sequence length="518" mass="56008">MPLSSDKAGLLIPSNHQSLPEPPSTINSDNLTGASEHVSMEAGDHDPGRGESHKDLPRVPNVESSADIGMPHAAGRAPSNTKEVTSASNSGASSSARPAALEQSKSSSAQSSEEPNSAKEFGRHERTPSTAQQTSETGSPSETGSLLARGFSDLQAVAGPSTEGSSESLPPQPSLDQEAYAAHQRTLQNRKAQKEFRQRRAQYLRTLEEKVRRYEDGESDAIARLRHGMRMLQDENVYLRGVVHRMQAPSEPQHMSIPLQGPASAPPPGVPAMTHSQYQAHSSLLAYARPGGQMASYIPSTQSLNIPSTQPPSQPYEGGPDRRHAHSRHAPAAQRTSRTPSPAAAMPAQLLPRWAATSAAYGPRQASRSDVPLDPQHAAPMAQHPRSATQHPDASWQAVNPSGFAAYPLNMPSQQQYIQQQQSMIHRQQMIPEHFVQPHTSTNSYSQPAGQMPAPVQIANPPVTQQTLHRAQQEMNRLQEPQQEVRSLHDAAQHTQFTHDTIPSPMHPALPPGKASAP</sequence>
<feature type="compositionally biased region" description="Basic and acidic residues" evidence="1">
    <location>
        <begin position="116"/>
        <end position="127"/>
    </location>
</feature>
<dbReference type="CDD" id="cd14688">
    <property type="entry name" value="bZIP_YAP"/>
    <property type="match status" value="1"/>
</dbReference>
<feature type="compositionally biased region" description="Polar residues" evidence="1">
    <location>
        <begin position="14"/>
        <end position="33"/>
    </location>
</feature>
<feature type="compositionally biased region" description="Polar residues" evidence="1">
    <location>
        <begin position="472"/>
        <end position="485"/>
    </location>
</feature>
<feature type="compositionally biased region" description="Basic and acidic residues" evidence="1">
    <location>
        <begin position="38"/>
        <end position="57"/>
    </location>
</feature>
<feature type="region of interest" description="Disordered" evidence="1">
    <location>
        <begin position="296"/>
        <end position="344"/>
    </location>
</feature>
<dbReference type="Gene3D" id="1.20.5.170">
    <property type="match status" value="1"/>
</dbReference>
<comment type="caution">
    <text evidence="3">The sequence shown here is derived from an EMBL/GenBank/DDBJ whole genome shotgun (WGS) entry which is preliminary data.</text>
</comment>
<dbReference type="InterPro" id="IPR046347">
    <property type="entry name" value="bZIP_sf"/>
</dbReference>
<dbReference type="Proteomes" id="UP000009131">
    <property type="component" value="Unassembled WGS sequence"/>
</dbReference>
<gene>
    <name evidence="3" type="primary">Mo06118</name>
    <name evidence="3" type="ORF">E5Q_06118</name>
</gene>
<dbReference type="HOGENOM" id="CLU_569953_0_0_1"/>
<evidence type="ECO:0000259" key="2">
    <source>
        <dbReference type="PROSITE" id="PS00036"/>
    </source>
</evidence>
<feature type="region of interest" description="Disordered" evidence="1">
    <location>
        <begin position="472"/>
        <end position="518"/>
    </location>
</feature>
<feature type="compositionally biased region" description="Polar residues" evidence="1">
    <location>
        <begin position="386"/>
        <end position="395"/>
    </location>
</feature>
<dbReference type="GO" id="GO:0003700">
    <property type="term" value="F:DNA-binding transcription factor activity"/>
    <property type="evidence" value="ECO:0007669"/>
    <property type="project" value="InterPro"/>
</dbReference>
<dbReference type="EMBL" id="BABT02000220">
    <property type="protein sequence ID" value="GAA99420.1"/>
    <property type="molecule type" value="Genomic_DNA"/>
</dbReference>
<dbReference type="InParanoid" id="G7E9V1"/>
<dbReference type="OrthoDB" id="2245989at2759"/>
<dbReference type="InterPro" id="IPR004827">
    <property type="entry name" value="bZIP"/>
</dbReference>
<keyword evidence="4" id="KW-1185">Reference proteome</keyword>
<feature type="compositionally biased region" description="Low complexity" evidence="1">
    <location>
        <begin position="86"/>
        <end position="115"/>
    </location>
</feature>
<dbReference type="PROSITE" id="PS00036">
    <property type="entry name" value="BZIP_BASIC"/>
    <property type="match status" value="1"/>
</dbReference>